<keyword evidence="4 5" id="KW-0560">Oxidoreductase</keyword>
<dbReference type="PANTHER" id="PTHR21052:SF0">
    <property type="entry name" value="ALPHA-KETOGLUTARATE-DEPENDENT DIOXYGENASE ALKB HOMOLOG 7, MITOCHONDRIAL"/>
    <property type="match status" value="1"/>
</dbReference>
<comment type="cofactor">
    <cofactor evidence="1">
        <name>Fe(2+)</name>
        <dbReference type="ChEBI" id="CHEBI:29033"/>
    </cofactor>
</comment>
<dbReference type="SUPFAM" id="SSF51197">
    <property type="entry name" value="Clavaminate synthase-like"/>
    <property type="match status" value="1"/>
</dbReference>
<evidence type="ECO:0000256" key="1">
    <source>
        <dbReference type="ARBA" id="ARBA00001954"/>
    </source>
</evidence>
<evidence type="ECO:0000313" key="4">
    <source>
        <dbReference type="RefSeq" id="XP_015180476.1"/>
    </source>
</evidence>
<dbReference type="Proteomes" id="UP000694924">
    <property type="component" value="Unplaced"/>
</dbReference>
<dbReference type="InterPro" id="IPR027450">
    <property type="entry name" value="AlkB-like"/>
</dbReference>
<evidence type="ECO:0000313" key="5">
    <source>
        <dbReference type="RefSeq" id="XP_015180477.1"/>
    </source>
</evidence>
<dbReference type="GeneID" id="107068521"/>
<accession>A0ABM1IJT9</accession>
<evidence type="ECO:0000259" key="2">
    <source>
        <dbReference type="Pfam" id="PF13532"/>
    </source>
</evidence>
<keyword evidence="3" id="KW-1185">Reference proteome</keyword>
<dbReference type="Gene3D" id="2.60.120.590">
    <property type="entry name" value="Alpha-ketoglutarate-dependent dioxygenase AlkB-like"/>
    <property type="match status" value="1"/>
</dbReference>
<dbReference type="PANTHER" id="PTHR21052">
    <property type="entry name" value="SPERMATOGENESIS ASSOCIATED 11-RELATED"/>
    <property type="match status" value="1"/>
</dbReference>
<organism evidence="3 4">
    <name type="scientific">Polistes dominula</name>
    <name type="common">European paper wasp</name>
    <name type="synonym">Vespa dominula</name>
    <dbReference type="NCBI Taxonomy" id="743375"/>
    <lineage>
        <taxon>Eukaryota</taxon>
        <taxon>Metazoa</taxon>
        <taxon>Ecdysozoa</taxon>
        <taxon>Arthropoda</taxon>
        <taxon>Hexapoda</taxon>
        <taxon>Insecta</taxon>
        <taxon>Pterygota</taxon>
        <taxon>Neoptera</taxon>
        <taxon>Endopterygota</taxon>
        <taxon>Hymenoptera</taxon>
        <taxon>Apocrita</taxon>
        <taxon>Aculeata</taxon>
        <taxon>Vespoidea</taxon>
        <taxon>Vespidae</taxon>
        <taxon>Polistinae</taxon>
        <taxon>Polistini</taxon>
        <taxon>Polistes</taxon>
    </lineage>
</organism>
<gene>
    <name evidence="4 5" type="primary">LOC107068521</name>
</gene>
<dbReference type="GO" id="GO:0051213">
    <property type="term" value="F:dioxygenase activity"/>
    <property type="evidence" value="ECO:0007669"/>
    <property type="project" value="UniProtKB-KW"/>
</dbReference>
<dbReference type="RefSeq" id="XP_015180477.1">
    <property type="nucleotide sequence ID" value="XM_015324991.1"/>
</dbReference>
<dbReference type="RefSeq" id="XP_015180476.1">
    <property type="nucleotide sequence ID" value="XM_015324990.1"/>
</dbReference>
<keyword evidence="4 5" id="KW-0223">Dioxygenase</keyword>
<protein>
    <submittedName>
        <fullName evidence="4 5">Alpha-ketoglutarate-dependent dioxygenase alkB homolog 7, mitochondrial isoform X1</fullName>
    </submittedName>
</protein>
<feature type="domain" description="Alpha-ketoglutarate-dependent dioxygenase AlkB-like" evidence="2">
    <location>
        <begin position="96"/>
        <end position="231"/>
    </location>
</feature>
<evidence type="ECO:0000313" key="3">
    <source>
        <dbReference type="Proteomes" id="UP000694924"/>
    </source>
</evidence>
<dbReference type="InterPro" id="IPR032870">
    <property type="entry name" value="ALKBH7-like"/>
</dbReference>
<dbReference type="InterPro" id="IPR037151">
    <property type="entry name" value="AlkB-like_sf"/>
</dbReference>
<proteinExistence type="predicted"/>
<dbReference type="Pfam" id="PF13532">
    <property type="entry name" value="2OG-FeII_Oxy_2"/>
    <property type="match status" value="1"/>
</dbReference>
<name>A0ABM1IJT9_POLDO</name>
<reference evidence="4 5" key="1">
    <citation type="submission" date="2025-05" db="UniProtKB">
        <authorList>
            <consortium name="RefSeq"/>
        </authorList>
    </citation>
    <scope>IDENTIFICATION</scope>
    <source>
        <tissue evidence="4 5">Whole body</tissue>
    </source>
</reference>
<sequence length="244" mass="28788">MINMIKVPLLRRIQNYVFYSASQNITLKLSKCTIANLNSVINKTDKSNTANWKDALHMTMKIYPDFIIEEEEISLMKEIDPYMQRLRYEFAHWDDAIHGYRETERKQWNEQNIKIINRIREKAFPPGMPQLSLVHVLDLTADGWIKPHVDSIRFCGDVIAGLSLLSDSVMRLTMVDHEQECREDFLLPRRSLYVMSGVARQKYNHEILKSEESYFQGRKIPRNRRISIICRSEVDKKPEDIKID</sequence>